<dbReference type="InterPro" id="IPR000524">
    <property type="entry name" value="Tscrpt_reg_HTH_GntR"/>
</dbReference>
<dbReference type="PATRIC" id="fig|243090.15.peg.3917"/>
<dbReference type="SUPFAM" id="SSF46785">
    <property type="entry name" value="Winged helix' DNA-binding domain"/>
    <property type="match status" value="1"/>
</dbReference>
<evidence type="ECO:0000256" key="2">
    <source>
        <dbReference type="ARBA" id="ARBA00023125"/>
    </source>
</evidence>
<dbReference type="STRING" id="243090.RB8116"/>
<dbReference type="GO" id="GO:0006355">
    <property type="term" value="P:regulation of DNA-templated transcription"/>
    <property type="evidence" value="ECO:0000318"/>
    <property type="project" value="GO_Central"/>
</dbReference>
<evidence type="ECO:0000313" key="7">
    <source>
        <dbReference type="Proteomes" id="UP000001025"/>
    </source>
</evidence>
<evidence type="ECO:0000256" key="3">
    <source>
        <dbReference type="ARBA" id="ARBA00023163"/>
    </source>
</evidence>
<sequence length="165" mass="17878">MHRLVSRTPSQETPMFFSIDAASDVPIYEQIVRQVKLAVADGTLVGGQMLPSVRQLSRDIALNPNTIARAYRELQAQEILKPLRGRGMVVRRDAIEACTSARDDLVGDGVRRALADAIAGGMSPDQLRSLFESELARLSAAATKSNSDESNLESASSSNNEPSHE</sequence>
<feature type="compositionally biased region" description="Low complexity" evidence="4">
    <location>
        <begin position="148"/>
        <end position="165"/>
    </location>
</feature>
<evidence type="ECO:0000256" key="1">
    <source>
        <dbReference type="ARBA" id="ARBA00023015"/>
    </source>
</evidence>
<dbReference type="CDD" id="cd07377">
    <property type="entry name" value="WHTH_GntR"/>
    <property type="match status" value="1"/>
</dbReference>
<dbReference type="Pfam" id="PF00392">
    <property type="entry name" value="GntR"/>
    <property type="match status" value="1"/>
</dbReference>
<dbReference type="InterPro" id="IPR036390">
    <property type="entry name" value="WH_DNA-bd_sf"/>
</dbReference>
<name>Q7UG53_RHOBA</name>
<dbReference type="SMART" id="SM00345">
    <property type="entry name" value="HTH_GNTR"/>
    <property type="match status" value="1"/>
</dbReference>
<organism evidence="6 7">
    <name type="scientific">Rhodopirellula baltica (strain DSM 10527 / NCIMB 13988 / SH1)</name>
    <dbReference type="NCBI Taxonomy" id="243090"/>
    <lineage>
        <taxon>Bacteria</taxon>
        <taxon>Pseudomonadati</taxon>
        <taxon>Planctomycetota</taxon>
        <taxon>Planctomycetia</taxon>
        <taxon>Pirellulales</taxon>
        <taxon>Pirellulaceae</taxon>
        <taxon>Rhodopirellula</taxon>
    </lineage>
</organism>
<proteinExistence type="predicted"/>
<dbReference type="InterPro" id="IPR036388">
    <property type="entry name" value="WH-like_DNA-bd_sf"/>
</dbReference>
<dbReference type="Proteomes" id="UP000001025">
    <property type="component" value="Chromosome"/>
</dbReference>
<dbReference type="OrthoDB" id="9801546at2"/>
<dbReference type="KEGG" id="rba:RB8116"/>
<dbReference type="InParanoid" id="Q7UG53"/>
<accession>Q7UG53</accession>
<dbReference type="PANTHER" id="PTHR38445:SF7">
    <property type="entry name" value="GNTR-FAMILY TRANSCRIPTIONAL REGULATOR"/>
    <property type="match status" value="1"/>
</dbReference>
<dbReference type="eggNOG" id="COG1725">
    <property type="taxonomic scope" value="Bacteria"/>
</dbReference>
<evidence type="ECO:0000313" key="6">
    <source>
        <dbReference type="EMBL" id="CAD78476.1"/>
    </source>
</evidence>
<dbReference type="PROSITE" id="PS50949">
    <property type="entry name" value="HTH_GNTR"/>
    <property type="match status" value="1"/>
</dbReference>
<keyword evidence="3" id="KW-0804">Transcription</keyword>
<feature type="region of interest" description="Disordered" evidence="4">
    <location>
        <begin position="142"/>
        <end position="165"/>
    </location>
</feature>
<gene>
    <name evidence="6" type="primary">gntR</name>
    <name evidence="6" type="ordered locus">RB8116</name>
</gene>
<dbReference type="EnsemblBacteria" id="CAD78476">
    <property type="protein sequence ID" value="CAD78476"/>
    <property type="gene ID" value="RB8116"/>
</dbReference>
<dbReference type="AlphaFoldDB" id="Q7UG53"/>
<feature type="domain" description="HTH gntR-type" evidence="5">
    <location>
        <begin position="25"/>
        <end position="93"/>
    </location>
</feature>
<dbReference type="GO" id="GO:0003700">
    <property type="term" value="F:DNA-binding transcription factor activity"/>
    <property type="evidence" value="ECO:0007669"/>
    <property type="project" value="InterPro"/>
</dbReference>
<dbReference type="EMBL" id="BX294147">
    <property type="protein sequence ID" value="CAD78476.1"/>
    <property type="molecule type" value="Genomic_DNA"/>
</dbReference>
<dbReference type="GO" id="GO:0003677">
    <property type="term" value="F:DNA binding"/>
    <property type="evidence" value="ECO:0007669"/>
    <property type="project" value="UniProtKB-KW"/>
</dbReference>
<protein>
    <submittedName>
        <fullName evidence="6">Probable transcription regulator GntR related protein ytrA</fullName>
    </submittedName>
</protein>
<dbReference type="Gene3D" id="1.10.10.10">
    <property type="entry name" value="Winged helix-like DNA-binding domain superfamily/Winged helix DNA-binding domain"/>
    <property type="match status" value="1"/>
</dbReference>
<dbReference type="HOGENOM" id="CLU_017584_10_4_0"/>
<keyword evidence="2" id="KW-0238">DNA-binding</keyword>
<evidence type="ECO:0000259" key="5">
    <source>
        <dbReference type="PROSITE" id="PS50949"/>
    </source>
</evidence>
<keyword evidence="7" id="KW-1185">Reference proteome</keyword>
<dbReference type="PANTHER" id="PTHR38445">
    <property type="entry name" value="HTH-TYPE TRANSCRIPTIONAL REPRESSOR YTRA"/>
    <property type="match status" value="1"/>
</dbReference>
<keyword evidence="1" id="KW-0805">Transcription regulation</keyword>
<reference evidence="6 7" key="1">
    <citation type="journal article" date="2003" name="Proc. Natl. Acad. Sci. U.S.A.">
        <title>Complete genome sequence of the marine planctomycete Pirellula sp. strain 1.</title>
        <authorList>
            <person name="Gloeckner F.O."/>
            <person name="Kube M."/>
            <person name="Bauer M."/>
            <person name="Teeling H."/>
            <person name="Lombardot T."/>
            <person name="Ludwig W."/>
            <person name="Gade D."/>
            <person name="Beck A."/>
            <person name="Borzym K."/>
            <person name="Heitmann K."/>
            <person name="Rabus R."/>
            <person name="Schlesner H."/>
            <person name="Amann R."/>
            <person name="Reinhardt R."/>
        </authorList>
    </citation>
    <scope>NUCLEOTIDE SEQUENCE [LARGE SCALE GENOMIC DNA]</scope>
    <source>
        <strain evidence="7">DSM 10527 / NCIMB 13988 / SH1</strain>
    </source>
</reference>
<evidence type="ECO:0000256" key="4">
    <source>
        <dbReference type="SAM" id="MobiDB-lite"/>
    </source>
</evidence>